<proteinExistence type="predicted"/>
<dbReference type="AlphaFoldDB" id="A0A6J5VE58"/>
<organism evidence="1 2">
    <name type="scientific">Prunus armeniaca</name>
    <name type="common">Apricot</name>
    <name type="synonym">Armeniaca vulgaris</name>
    <dbReference type="NCBI Taxonomy" id="36596"/>
    <lineage>
        <taxon>Eukaryota</taxon>
        <taxon>Viridiplantae</taxon>
        <taxon>Streptophyta</taxon>
        <taxon>Embryophyta</taxon>
        <taxon>Tracheophyta</taxon>
        <taxon>Spermatophyta</taxon>
        <taxon>Magnoliopsida</taxon>
        <taxon>eudicotyledons</taxon>
        <taxon>Gunneridae</taxon>
        <taxon>Pentapetalae</taxon>
        <taxon>rosids</taxon>
        <taxon>fabids</taxon>
        <taxon>Rosales</taxon>
        <taxon>Rosaceae</taxon>
        <taxon>Amygdaloideae</taxon>
        <taxon>Amygdaleae</taxon>
        <taxon>Prunus</taxon>
    </lineage>
</organism>
<reference evidence="1 2" key="1">
    <citation type="submission" date="2020-05" db="EMBL/GenBank/DDBJ databases">
        <authorList>
            <person name="Campoy J."/>
            <person name="Schneeberger K."/>
            <person name="Spophaly S."/>
        </authorList>
    </citation>
    <scope>NUCLEOTIDE SEQUENCE [LARGE SCALE GENOMIC DNA]</scope>
    <source>
        <strain evidence="1">PruArmRojPasFocal</strain>
    </source>
</reference>
<dbReference type="EMBL" id="CAEKDK010000007">
    <property type="protein sequence ID" value="CAB4286164.1"/>
    <property type="molecule type" value="Genomic_DNA"/>
</dbReference>
<evidence type="ECO:0000313" key="2">
    <source>
        <dbReference type="Proteomes" id="UP000507222"/>
    </source>
</evidence>
<evidence type="ECO:0000313" key="1">
    <source>
        <dbReference type="EMBL" id="CAB4286164.1"/>
    </source>
</evidence>
<dbReference type="Proteomes" id="UP000507222">
    <property type="component" value="Unassembled WGS sequence"/>
</dbReference>
<sequence length="85" mass="10116">MKRMQDEMDRKLEVHLIALEREKGLDLAMTTDTLPFTRHILEFKLSKYFKQPRMPLYDGIINPVDFLNDFSYWMNVKDAGDAMKC</sequence>
<gene>
    <name evidence="1" type="ORF">CURHAP_LOCUS42952</name>
</gene>
<protein>
    <submittedName>
        <fullName evidence="1">Uncharacterized protein</fullName>
    </submittedName>
</protein>
<name>A0A6J5VE58_PRUAR</name>
<accession>A0A6J5VE58</accession>